<evidence type="ECO:0000313" key="2">
    <source>
        <dbReference type="Proteomes" id="UP000034154"/>
    </source>
</evidence>
<evidence type="ECO:0008006" key="3">
    <source>
        <dbReference type="Google" id="ProtNLM"/>
    </source>
</evidence>
<name>A0A0G1JIB9_9BACT</name>
<dbReference type="Proteomes" id="UP000034154">
    <property type="component" value="Unassembled WGS sequence"/>
</dbReference>
<proteinExistence type="predicted"/>
<gene>
    <name evidence="1" type="ORF">UW63_C0018G0011</name>
</gene>
<dbReference type="EMBL" id="LCJB01000018">
    <property type="protein sequence ID" value="KKT71376.1"/>
    <property type="molecule type" value="Genomic_DNA"/>
</dbReference>
<organism evidence="1 2">
    <name type="scientific">Candidatus Uhrbacteria bacterium GW2011_GWF2_44_350</name>
    <dbReference type="NCBI Taxonomy" id="1619000"/>
    <lineage>
        <taxon>Bacteria</taxon>
        <taxon>Candidatus Uhriibacteriota</taxon>
    </lineage>
</organism>
<sequence length="62" mass="6907">MSSITPEIQKIIEENPVAFATVDSAGRPNVIGVAFVKVVSPNQILVTDNYLYETNQRKSREK</sequence>
<dbReference type="InterPro" id="IPR012349">
    <property type="entry name" value="Split_barrel_FMN-bd"/>
</dbReference>
<accession>A0A0G1JIB9</accession>
<comment type="caution">
    <text evidence="1">The sequence shown here is derived from an EMBL/GenBank/DDBJ whole genome shotgun (WGS) entry which is preliminary data.</text>
</comment>
<dbReference type="AlphaFoldDB" id="A0A0G1JIB9"/>
<protein>
    <recommendedName>
        <fullName evidence="3">Pyridoxamine 5'-phosphate oxidase putative domain-containing protein</fullName>
    </recommendedName>
</protein>
<dbReference type="Gene3D" id="2.30.110.10">
    <property type="entry name" value="Electron Transport, Fmn-binding Protein, Chain A"/>
    <property type="match status" value="1"/>
</dbReference>
<dbReference type="SUPFAM" id="SSF50475">
    <property type="entry name" value="FMN-binding split barrel"/>
    <property type="match status" value="1"/>
</dbReference>
<evidence type="ECO:0000313" key="1">
    <source>
        <dbReference type="EMBL" id="KKT71376.1"/>
    </source>
</evidence>
<reference evidence="1 2" key="1">
    <citation type="journal article" date="2015" name="Nature">
        <title>rRNA introns, odd ribosomes, and small enigmatic genomes across a large radiation of phyla.</title>
        <authorList>
            <person name="Brown C.T."/>
            <person name="Hug L.A."/>
            <person name="Thomas B.C."/>
            <person name="Sharon I."/>
            <person name="Castelle C.J."/>
            <person name="Singh A."/>
            <person name="Wilkins M.J."/>
            <person name="Williams K.H."/>
            <person name="Banfield J.F."/>
        </authorList>
    </citation>
    <scope>NUCLEOTIDE SEQUENCE [LARGE SCALE GENOMIC DNA]</scope>
</reference>